<accession>A0AA92V403</accession>
<proteinExistence type="predicted"/>
<evidence type="ECO:0000259" key="1">
    <source>
        <dbReference type="Pfam" id="PF00535"/>
    </source>
</evidence>
<name>A0AA92V403_9BACT</name>
<gene>
    <name evidence="2" type="ORF">DW064_12050</name>
</gene>
<dbReference type="GO" id="GO:0016758">
    <property type="term" value="F:hexosyltransferase activity"/>
    <property type="evidence" value="ECO:0007669"/>
    <property type="project" value="UniProtKB-ARBA"/>
</dbReference>
<dbReference type="PANTHER" id="PTHR22916">
    <property type="entry name" value="GLYCOSYLTRANSFERASE"/>
    <property type="match status" value="1"/>
</dbReference>
<reference evidence="2 3" key="1">
    <citation type="submission" date="2018-08" db="EMBL/GenBank/DDBJ databases">
        <title>A genome reference for cultivated species of the human gut microbiota.</title>
        <authorList>
            <person name="Zou Y."/>
            <person name="Xue W."/>
            <person name="Luo G."/>
        </authorList>
    </citation>
    <scope>NUCLEOTIDE SEQUENCE [LARGE SCALE GENOMIC DNA]</scope>
    <source>
        <strain evidence="2 3">AF43-2</strain>
    </source>
</reference>
<organism evidence="2 3">
    <name type="scientific">Segatella copri</name>
    <dbReference type="NCBI Taxonomy" id="165179"/>
    <lineage>
        <taxon>Bacteria</taxon>
        <taxon>Pseudomonadati</taxon>
        <taxon>Bacteroidota</taxon>
        <taxon>Bacteroidia</taxon>
        <taxon>Bacteroidales</taxon>
        <taxon>Prevotellaceae</taxon>
        <taxon>Segatella</taxon>
    </lineage>
</organism>
<dbReference type="InterPro" id="IPR001173">
    <property type="entry name" value="Glyco_trans_2-like"/>
</dbReference>
<dbReference type="AlphaFoldDB" id="A0AA92V403"/>
<dbReference type="SUPFAM" id="SSF53448">
    <property type="entry name" value="Nucleotide-diphospho-sugar transferases"/>
    <property type="match status" value="1"/>
</dbReference>
<dbReference type="InterPro" id="IPR029044">
    <property type="entry name" value="Nucleotide-diphossugar_trans"/>
</dbReference>
<dbReference type="Pfam" id="PF00535">
    <property type="entry name" value="Glycos_transf_2"/>
    <property type="match status" value="1"/>
</dbReference>
<evidence type="ECO:0000313" key="2">
    <source>
        <dbReference type="EMBL" id="RHK47186.1"/>
    </source>
</evidence>
<dbReference type="CDD" id="cd06433">
    <property type="entry name" value="GT_2_WfgS_like"/>
    <property type="match status" value="1"/>
</dbReference>
<evidence type="ECO:0000313" key="3">
    <source>
        <dbReference type="Proteomes" id="UP000284562"/>
    </source>
</evidence>
<dbReference type="EMBL" id="QRNN01000057">
    <property type="protein sequence ID" value="RHK47186.1"/>
    <property type="molecule type" value="Genomic_DNA"/>
</dbReference>
<feature type="domain" description="Glycosyltransferase 2-like" evidence="1">
    <location>
        <begin position="4"/>
        <end position="141"/>
    </location>
</feature>
<protein>
    <submittedName>
        <fullName evidence="2">Glycosyltransferase</fullName>
    </submittedName>
</protein>
<dbReference type="Gene3D" id="3.90.550.10">
    <property type="entry name" value="Spore Coat Polysaccharide Biosynthesis Protein SpsA, Chain A"/>
    <property type="match status" value="1"/>
</dbReference>
<dbReference type="Proteomes" id="UP000284562">
    <property type="component" value="Unassembled WGS sequence"/>
</dbReference>
<comment type="caution">
    <text evidence="2">The sequence shown here is derived from an EMBL/GenBank/DDBJ whole genome shotgun (WGS) entry which is preliminary data.</text>
</comment>
<sequence length="255" mass="29165">MKISIITATYNSGKTVGDTLKSVLAQTYHDYELLVVDGASKDNTLEVVKKMEPLFEGRMRYISEPDKGIYDAMNKGIRMATGEVIGILNSDDFYTSDDALACIAGTLENEKADAVYGDIHYVDDEDLKKCVRYYSSKPFRRWMMRLGFMPAHPSFYCRKEVYEKYGAFDAENYRVAADFENLLRLIFVNKIKTHYISKDFVTMRTGGASSSGLESHKRIMRDHLKALKKNGVYSNFFLLGLRYLYKIGEILKSKC</sequence>
<dbReference type="PANTHER" id="PTHR22916:SF3">
    <property type="entry name" value="UDP-GLCNAC:BETAGAL BETA-1,3-N-ACETYLGLUCOSAMINYLTRANSFERASE-LIKE PROTEIN 1"/>
    <property type="match status" value="1"/>
</dbReference>